<protein>
    <submittedName>
        <fullName evidence="2">Uncharacterized protein</fullName>
    </submittedName>
</protein>
<dbReference type="EMBL" id="CP036266">
    <property type="protein sequence ID" value="QDT21929.1"/>
    <property type="molecule type" value="Genomic_DNA"/>
</dbReference>
<dbReference type="Proteomes" id="UP000320421">
    <property type="component" value="Chromosome"/>
</dbReference>
<keyword evidence="1" id="KW-1133">Transmembrane helix</keyword>
<reference evidence="2 3" key="1">
    <citation type="submission" date="2019-02" db="EMBL/GenBank/DDBJ databases">
        <title>Deep-cultivation of Planctomycetes and their phenomic and genomic characterization uncovers novel biology.</title>
        <authorList>
            <person name="Wiegand S."/>
            <person name="Jogler M."/>
            <person name="Boedeker C."/>
            <person name="Pinto D."/>
            <person name="Vollmers J."/>
            <person name="Rivas-Marin E."/>
            <person name="Kohn T."/>
            <person name="Peeters S.H."/>
            <person name="Heuer A."/>
            <person name="Rast P."/>
            <person name="Oberbeckmann S."/>
            <person name="Bunk B."/>
            <person name="Jeske O."/>
            <person name="Meyerdierks A."/>
            <person name="Storesund J.E."/>
            <person name="Kallscheuer N."/>
            <person name="Luecker S."/>
            <person name="Lage O.M."/>
            <person name="Pohl T."/>
            <person name="Merkel B.J."/>
            <person name="Hornburger P."/>
            <person name="Mueller R.-W."/>
            <person name="Bruemmer F."/>
            <person name="Labrenz M."/>
            <person name="Spormann A.M."/>
            <person name="Op den Camp H."/>
            <person name="Overmann J."/>
            <person name="Amann R."/>
            <person name="Jetten M.S.M."/>
            <person name="Mascher T."/>
            <person name="Medema M.H."/>
            <person name="Devos D.P."/>
            <person name="Kaster A.-K."/>
            <person name="Ovreas L."/>
            <person name="Rohde M."/>
            <person name="Galperin M.Y."/>
            <person name="Jogler C."/>
        </authorList>
    </citation>
    <scope>NUCLEOTIDE SEQUENCE [LARGE SCALE GENOMIC DNA]</scope>
    <source>
        <strain evidence="2 3">HG66A1</strain>
    </source>
</reference>
<accession>A0A517PRE0</accession>
<keyword evidence="1" id="KW-0812">Transmembrane</keyword>
<gene>
    <name evidence="2" type="ORF">HG66A1_37340</name>
</gene>
<proteinExistence type="predicted"/>
<keyword evidence="3" id="KW-1185">Reference proteome</keyword>
<organism evidence="2 3">
    <name type="scientific">Gimesia chilikensis</name>
    <dbReference type="NCBI Taxonomy" id="2605989"/>
    <lineage>
        <taxon>Bacteria</taxon>
        <taxon>Pseudomonadati</taxon>
        <taxon>Planctomycetota</taxon>
        <taxon>Planctomycetia</taxon>
        <taxon>Planctomycetales</taxon>
        <taxon>Planctomycetaceae</taxon>
        <taxon>Gimesia</taxon>
    </lineage>
</organism>
<evidence type="ECO:0000256" key="1">
    <source>
        <dbReference type="SAM" id="Phobius"/>
    </source>
</evidence>
<keyword evidence="1" id="KW-0472">Membrane</keyword>
<feature type="transmembrane region" description="Helical" evidence="1">
    <location>
        <begin position="130"/>
        <end position="152"/>
    </location>
</feature>
<evidence type="ECO:0000313" key="3">
    <source>
        <dbReference type="Proteomes" id="UP000320421"/>
    </source>
</evidence>
<sequence length="196" mass="22801">MMEYRFSKGFLFGEETIVMTEHSLQRLNRHGKVTREIPYKKISRVNSFSGLSAYDEEKKTFPVEMVRIIPSWGLSINFQSSYYLRMGSRQMQMAKNQLEAYQAFLEELKNRIRTNNPDAVLQTGNRILSVLSYLFALFCLMIFLLTLAAPVYALFVPSRSIGDIWPLEIALLFLTAMFGRTAFHMGRDYAPERRKL</sequence>
<evidence type="ECO:0000313" key="2">
    <source>
        <dbReference type="EMBL" id="QDT21929.1"/>
    </source>
</evidence>
<dbReference type="AlphaFoldDB" id="A0A517PRE0"/>
<dbReference type="RefSeq" id="WP_145187005.1">
    <property type="nucleotide sequence ID" value="NZ_CP036266.1"/>
</dbReference>
<name>A0A517PRE0_9PLAN</name>
<feature type="transmembrane region" description="Helical" evidence="1">
    <location>
        <begin position="164"/>
        <end position="183"/>
    </location>
</feature>